<feature type="compositionally biased region" description="Basic residues" evidence="2">
    <location>
        <begin position="1"/>
        <end position="11"/>
    </location>
</feature>
<dbReference type="EMBL" id="AJWK01008848">
    <property type="status" value="NOT_ANNOTATED_CDS"/>
    <property type="molecule type" value="Genomic_DNA"/>
</dbReference>
<feature type="compositionally biased region" description="Polar residues" evidence="2">
    <location>
        <begin position="271"/>
        <end position="282"/>
    </location>
</feature>
<dbReference type="AlphaFoldDB" id="A0A1B0CEG2"/>
<evidence type="ECO:0000313" key="5">
    <source>
        <dbReference type="Proteomes" id="UP000092461"/>
    </source>
</evidence>
<feature type="region of interest" description="Disordered" evidence="2">
    <location>
        <begin position="571"/>
        <end position="597"/>
    </location>
</feature>
<feature type="coiled-coil region" evidence="1">
    <location>
        <begin position="469"/>
        <end position="512"/>
    </location>
</feature>
<feature type="compositionally biased region" description="Low complexity" evidence="2">
    <location>
        <begin position="283"/>
        <end position="295"/>
    </location>
</feature>
<accession>A0A1B0CEG2</accession>
<dbReference type="VEuPathDB" id="VectorBase:LLOJ002732"/>
<evidence type="ECO:0000256" key="2">
    <source>
        <dbReference type="SAM" id="MobiDB-lite"/>
    </source>
</evidence>
<dbReference type="PANTHER" id="PTHR22028">
    <property type="entry name" value="SFI1 SPINDLE BODY DOMAIN-CONTAINING PROTEIN-RELATED"/>
    <property type="match status" value="1"/>
</dbReference>
<name>A0A1B0CEG2_LUTLO</name>
<dbReference type="InterPro" id="IPR052270">
    <property type="entry name" value="CACF_protein"/>
</dbReference>
<feature type="region of interest" description="Disordered" evidence="2">
    <location>
        <begin position="1"/>
        <end position="22"/>
    </location>
</feature>
<dbReference type="VEuPathDB" id="VectorBase:LLONM1_004937"/>
<sequence>MSAHRKSRKISPMRPKSRESKWERIKRKNSVSMLNIKTETVKKFLNVFTDEYLADLVRKDEEKTILDPAIVMDMRHEAVRCPKEENSRNDEKTPNFREKQMEKICNHKKVIEINLIENELSKFRDEMSRKRPAKEKKVQIPDNPFVLLDNGEIFASLASTEEKTNSFYRKMIEAPLASSQIFEEVSKNPLEEVSELPREVTDWQDAKNSCVQFEDNVEVITYSKEASLATDSDTESLLDEEESYLGRNYPKDIFICEETTTTTKSYFTFHGATSSPSQESDCGSSTTHGSTESSTIFNQEDDLEASFLAQAMKTISKEEEKPKEAPETPGNELIIRQLLPEKRPEEKCEKTDQATEEVSPEKVKIISELFREHTEAYKEFREILLRKYFLKWVHYTTMEKITKCQSISRKDRIAKIDAYLRRIHDEKRRIHQEQQNPQETQKQKVASKEETILLAKKYRNKFKIQQDIIEFQKLKLERQERMIAELRLSKLSEEARNFKQDLKNELKQVAKTGDIRVRAKAKCLQIVSNLRDDDDEQKLAAYGSVIPRFLAQMQERALERNLRHERAKERRRQLELEREEEKQAQEAEKRREDEEAKKARIEALREKRRREKQEKIRREQERQTWLMNCRRANDFYRVHLLKLYGIGAFRKLLERKRTLENRAMAFRKRHRTRIYFRKWRSYTKSLWDRKHEKAEAFHVTFILRQAMRLWKGNHLMEKAKFLVATDWYEMRLNERFFSFWLTWTKQEQIVLEIKMKHAEAHYNWHLKWRSIEHWQRLHAILRMEKETEARIEIVDMK</sequence>
<proteinExistence type="predicted"/>
<organism evidence="4 5">
    <name type="scientific">Lutzomyia longipalpis</name>
    <name type="common">Sand fly</name>
    <dbReference type="NCBI Taxonomy" id="7200"/>
    <lineage>
        <taxon>Eukaryota</taxon>
        <taxon>Metazoa</taxon>
        <taxon>Ecdysozoa</taxon>
        <taxon>Arthropoda</taxon>
        <taxon>Hexapoda</taxon>
        <taxon>Insecta</taxon>
        <taxon>Pterygota</taxon>
        <taxon>Neoptera</taxon>
        <taxon>Endopterygota</taxon>
        <taxon>Diptera</taxon>
        <taxon>Nematocera</taxon>
        <taxon>Psychodoidea</taxon>
        <taxon>Psychodidae</taxon>
        <taxon>Lutzomyia</taxon>
        <taxon>Lutzomyia</taxon>
    </lineage>
</organism>
<keyword evidence="5" id="KW-1185">Reference proteome</keyword>
<evidence type="ECO:0000256" key="1">
    <source>
        <dbReference type="SAM" id="Coils"/>
    </source>
</evidence>
<dbReference type="EMBL" id="GITU01001292">
    <property type="protein sequence ID" value="MBC1169995.1"/>
    <property type="molecule type" value="Transcribed_RNA"/>
</dbReference>
<dbReference type="EnsemblMetazoa" id="LLOJ002732-RA">
    <property type="protein sequence ID" value="LLOJ002732-PA"/>
    <property type="gene ID" value="LLOJ002732"/>
</dbReference>
<protein>
    <submittedName>
        <fullName evidence="3">Putative calponin similarity domain-containing protein</fullName>
    </submittedName>
</protein>
<dbReference type="Proteomes" id="UP000092461">
    <property type="component" value="Unassembled WGS sequence"/>
</dbReference>
<evidence type="ECO:0000313" key="4">
    <source>
        <dbReference type="EnsemblMetazoa" id="LLOJ002732-PA"/>
    </source>
</evidence>
<reference evidence="3" key="2">
    <citation type="journal article" date="2020" name="BMC">
        <title>Leishmania infection induces a limited differential gene expression in the sand fly midgut.</title>
        <authorList>
            <person name="Coutinho-Abreu I.V."/>
            <person name="Serafim T.D."/>
            <person name="Meneses C."/>
            <person name="Kamhawi S."/>
            <person name="Oliveira F."/>
            <person name="Valenzuela J.G."/>
        </authorList>
    </citation>
    <scope>NUCLEOTIDE SEQUENCE</scope>
    <source>
        <strain evidence="3">Jacobina</strain>
        <tissue evidence="3">Midgut</tissue>
    </source>
</reference>
<reference evidence="4" key="3">
    <citation type="submission" date="2020-05" db="UniProtKB">
        <authorList>
            <consortium name="EnsemblMetazoa"/>
        </authorList>
    </citation>
    <scope>IDENTIFICATION</scope>
    <source>
        <strain evidence="4">Jacobina</strain>
    </source>
</reference>
<dbReference type="PANTHER" id="PTHR22028:SF5">
    <property type="entry name" value="COILED-COIL DOMAIN-CONTAINING PROTEIN 191"/>
    <property type="match status" value="1"/>
</dbReference>
<evidence type="ECO:0000313" key="3">
    <source>
        <dbReference type="EMBL" id="MBC1169995.1"/>
    </source>
</evidence>
<keyword evidence="1" id="KW-0175">Coiled coil</keyword>
<feature type="region of interest" description="Disordered" evidence="2">
    <location>
        <begin position="271"/>
        <end position="295"/>
    </location>
</feature>
<reference evidence="5" key="1">
    <citation type="submission" date="2012-05" db="EMBL/GenBank/DDBJ databases">
        <title>Whole Genome Assembly of Lutzomyia longipalpis.</title>
        <authorList>
            <person name="Richards S."/>
            <person name="Qu C."/>
            <person name="Dillon R."/>
            <person name="Worley K."/>
            <person name="Scherer S."/>
            <person name="Batterton M."/>
            <person name="Taylor A."/>
            <person name="Hawes A."/>
            <person name="Hernandez B."/>
            <person name="Kovar C."/>
            <person name="Mandapat C."/>
            <person name="Pham C."/>
            <person name="Qu C."/>
            <person name="Jing C."/>
            <person name="Bess C."/>
            <person name="Bandaranaike D."/>
            <person name="Ngo D."/>
            <person name="Ongeri F."/>
            <person name="Arias F."/>
            <person name="Lara F."/>
            <person name="Weissenberger G."/>
            <person name="Kamau G."/>
            <person name="Han H."/>
            <person name="Shen H."/>
            <person name="Dinh H."/>
            <person name="Khalil I."/>
            <person name="Jones J."/>
            <person name="Shafer J."/>
            <person name="Jayaseelan J."/>
            <person name="Quiroz J."/>
            <person name="Blankenburg K."/>
            <person name="Nguyen L."/>
            <person name="Jackson L."/>
            <person name="Francisco L."/>
            <person name="Tang L.-Y."/>
            <person name="Pu L.-L."/>
            <person name="Perales L."/>
            <person name="Lorensuhewa L."/>
            <person name="Munidasa M."/>
            <person name="Coyle M."/>
            <person name="Taylor M."/>
            <person name="Puazo M."/>
            <person name="Firestine M."/>
            <person name="Scheel M."/>
            <person name="Javaid M."/>
            <person name="Wang M."/>
            <person name="Li M."/>
            <person name="Tabassum N."/>
            <person name="Saada N."/>
            <person name="Osuji N."/>
            <person name="Aqrawi P."/>
            <person name="Fu Q."/>
            <person name="Thornton R."/>
            <person name="Raj R."/>
            <person name="Goodspeed R."/>
            <person name="Mata R."/>
            <person name="Najjar R."/>
            <person name="Gubbala S."/>
            <person name="Lee S."/>
            <person name="Denson S."/>
            <person name="Patil S."/>
            <person name="Macmil S."/>
            <person name="Qi S."/>
            <person name="Matskevitch T."/>
            <person name="Palculict T."/>
            <person name="Mathew T."/>
            <person name="Vee V."/>
            <person name="Velamala V."/>
            <person name="Korchina V."/>
            <person name="Cai W."/>
            <person name="Liu W."/>
            <person name="Dai W."/>
            <person name="Zou X."/>
            <person name="Zhu Y."/>
            <person name="Zhang Y."/>
            <person name="Wu Y.-Q."/>
            <person name="Xin Y."/>
            <person name="Nazarath L."/>
            <person name="Kovar C."/>
            <person name="Han Y."/>
            <person name="Muzny D."/>
            <person name="Gibbs R."/>
        </authorList>
    </citation>
    <scope>NUCLEOTIDE SEQUENCE [LARGE SCALE GENOMIC DNA]</scope>
    <source>
        <strain evidence="5">Jacobina</strain>
    </source>
</reference>